<dbReference type="EMBL" id="VTEZ01000001">
    <property type="protein sequence ID" value="TYS88255.1"/>
    <property type="molecule type" value="Genomic_DNA"/>
</dbReference>
<dbReference type="Gene3D" id="2.70.98.10">
    <property type="match status" value="1"/>
</dbReference>
<feature type="active site" description="Proton donor" evidence="6">
    <location>
        <position position="175"/>
    </location>
</feature>
<dbReference type="UniPathway" id="UPA00242"/>
<protein>
    <recommendedName>
        <fullName evidence="5">Aldose 1-epimerase</fullName>
        <ecNumber evidence="5">5.1.3.3</ecNumber>
    </recommendedName>
</protein>
<dbReference type="PANTHER" id="PTHR10091:SF0">
    <property type="entry name" value="GALACTOSE MUTAROTASE"/>
    <property type="match status" value="1"/>
</dbReference>
<dbReference type="GO" id="GO:0005737">
    <property type="term" value="C:cytoplasm"/>
    <property type="evidence" value="ECO:0007669"/>
    <property type="project" value="TreeGrafter"/>
</dbReference>
<evidence type="ECO:0000256" key="3">
    <source>
        <dbReference type="ARBA" id="ARBA00023235"/>
    </source>
</evidence>
<dbReference type="GO" id="GO:0006006">
    <property type="term" value="P:glucose metabolic process"/>
    <property type="evidence" value="ECO:0007669"/>
    <property type="project" value="TreeGrafter"/>
</dbReference>
<evidence type="ECO:0000256" key="8">
    <source>
        <dbReference type="PIRSR" id="PIRSR005096-3"/>
    </source>
</evidence>
<evidence type="ECO:0000256" key="5">
    <source>
        <dbReference type="PIRNR" id="PIRNR005096"/>
    </source>
</evidence>
<dbReference type="OrthoDB" id="9779408at2"/>
<evidence type="ECO:0000256" key="2">
    <source>
        <dbReference type="ARBA" id="ARBA00006206"/>
    </source>
</evidence>
<organism evidence="9 10">
    <name type="scientific">Rossellomorea aquimaris</name>
    <dbReference type="NCBI Taxonomy" id="189382"/>
    <lineage>
        <taxon>Bacteria</taxon>
        <taxon>Bacillati</taxon>
        <taxon>Bacillota</taxon>
        <taxon>Bacilli</taxon>
        <taxon>Bacillales</taxon>
        <taxon>Bacillaceae</taxon>
        <taxon>Rossellomorea</taxon>
    </lineage>
</organism>
<dbReference type="RefSeq" id="WP_148967547.1">
    <property type="nucleotide sequence ID" value="NZ_JBNIKW010000001.1"/>
</dbReference>
<dbReference type="InterPro" id="IPR015443">
    <property type="entry name" value="Aldose_1-epimerase"/>
</dbReference>
<feature type="binding site" evidence="7">
    <location>
        <position position="248"/>
    </location>
    <ligand>
        <name>beta-D-galactose</name>
        <dbReference type="ChEBI" id="CHEBI:27667"/>
    </ligand>
</feature>
<proteinExistence type="inferred from homology"/>
<dbReference type="PIRSF" id="PIRSF005096">
    <property type="entry name" value="GALM"/>
    <property type="match status" value="1"/>
</dbReference>
<keyword evidence="3 5" id="KW-0413">Isomerase</keyword>
<dbReference type="AlphaFoldDB" id="A0A5D4UKW6"/>
<dbReference type="InterPro" id="IPR014718">
    <property type="entry name" value="GH-type_carb-bd"/>
</dbReference>
<name>A0A5D4UKW6_9BACI</name>
<feature type="active site" description="Proton acceptor" evidence="6">
    <location>
        <position position="309"/>
    </location>
</feature>
<dbReference type="GO" id="GO:0033499">
    <property type="term" value="P:galactose catabolic process via UDP-galactose, Leloir pathway"/>
    <property type="evidence" value="ECO:0007669"/>
    <property type="project" value="TreeGrafter"/>
</dbReference>
<evidence type="ECO:0000256" key="7">
    <source>
        <dbReference type="PIRSR" id="PIRSR005096-2"/>
    </source>
</evidence>
<accession>A0A5D4UKW6</accession>
<dbReference type="CDD" id="cd09019">
    <property type="entry name" value="galactose_mutarotase_like"/>
    <property type="match status" value="1"/>
</dbReference>
<comment type="pathway">
    <text evidence="1 5">Carbohydrate metabolism; hexose metabolism.</text>
</comment>
<sequence>MKIDIKHLQRDWKEYTLRNDHGMSVSLLNYGGIITRVMVPDQDGTVENVMIGYKQAEDYETNPHFFGALIGPVAGRIQGAAFELDGNVYMLEVNDGENHLHGGSNGFHQVLWDTEPLQDEDRVGVVLSYSRKDGEGGYPGRIDVSVTYLLTNENELILEYEAVTDQSTPLTLTNHAYFNLSGNGKETIHHHHVTIDSHQFLELDKELIPTGTVLDAADTPFDFRKGRRLQDGITAQTEQNDIAGHGYDHYFLFDHSRSESVMMTEQTSGRVLTIETDQPGMVMYTANNLQNGLELPGGKSRKHLGVCFETQCPPASLHHDGLPPVILQPNERYQQRTVFTFSTEK</sequence>
<dbReference type="GO" id="GO:0030246">
    <property type="term" value="F:carbohydrate binding"/>
    <property type="evidence" value="ECO:0007669"/>
    <property type="project" value="InterPro"/>
</dbReference>
<dbReference type="InterPro" id="IPR008183">
    <property type="entry name" value="Aldose_1/G6P_1-epimerase"/>
</dbReference>
<evidence type="ECO:0000256" key="1">
    <source>
        <dbReference type="ARBA" id="ARBA00005028"/>
    </source>
</evidence>
<reference evidence="9 10" key="1">
    <citation type="submission" date="2019-08" db="EMBL/GenBank/DDBJ databases">
        <title>Bacillus genomes from the desert of Cuatro Cienegas, Coahuila.</title>
        <authorList>
            <person name="Olmedo-Alvarez G."/>
        </authorList>
    </citation>
    <scope>NUCLEOTIDE SEQUENCE [LARGE SCALE GENOMIC DNA]</scope>
    <source>
        <strain evidence="9 10">CH87b_3T</strain>
    </source>
</reference>
<dbReference type="Proteomes" id="UP000324269">
    <property type="component" value="Unassembled WGS sequence"/>
</dbReference>
<dbReference type="GO" id="GO:0004034">
    <property type="term" value="F:aldose 1-epimerase activity"/>
    <property type="evidence" value="ECO:0007669"/>
    <property type="project" value="UniProtKB-EC"/>
</dbReference>
<dbReference type="SUPFAM" id="SSF74650">
    <property type="entry name" value="Galactose mutarotase-like"/>
    <property type="match status" value="1"/>
</dbReference>
<gene>
    <name evidence="9" type="ORF">FZC85_02100</name>
</gene>
<dbReference type="InterPro" id="IPR047215">
    <property type="entry name" value="Galactose_mutarotase-like"/>
</dbReference>
<dbReference type="PANTHER" id="PTHR10091">
    <property type="entry name" value="ALDOSE-1-EPIMERASE"/>
    <property type="match status" value="1"/>
</dbReference>
<keyword evidence="4 5" id="KW-0119">Carbohydrate metabolism</keyword>
<comment type="similarity">
    <text evidence="2 5">Belongs to the aldose epimerase family.</text>
</comment>
<evidence type="ECO:0000256" key="4">
    <source>
        <dbReference type="ARBA" id="ARBA00023277"/>
    </source>
</evidence>
<evidence type="ECO:0000256" key="6">
    <source>
        <dbReference type="PIRSR" id="PIRSR005096-1"/>
    </source>
</evidence>
<evidence type="ECO:0000313" key="9">
    <source>
        <dbReference type="EMBL" id="TYS88255.1"/>
    </source>
</evidence>
<dbReference type="InterPro" id="IPR011013">
    <property type="entry name" value="Gal_mutarotase_sf_dom"/>
</dbReference>
<comment type="catalytic activity">
    <reaction evidence="5">
        <text>alpha-D-glucose = beta-D-glucose</text>
        <dbReference type="Rhea" id="RHEA:10264"/>
        <dbReference type="ChEBI" id="CHEBI:15903"/>
        <dbReference type="ChEBI" id="CHEBI:17925"/>
        <dbReference type="EC" id="5.1.3.3"/>
    </reaction>
</comment>
<dbReference type="EC" id="5.1.3.3" evidence="5"/>
<dbReference type="Pfam" id="PF01263">
    <property type="entry name" value="Aldose_epim"/>
    <property type="match status" value="1"/>
</dbReference>
<evidence type="ECO:0000313" key="10">
    <source>
        <dbReference type="Proteomes" id="UP000324269"/>
    </source>
</evidence>
<feature type="binding site" evidence="8">
    <location>
        <begin position="175"/>
        <end position="177"/>
    </location>
    <ligand>
        <name>beta-D-galactose</name>
        <dbReference type="ChEBI" id="CHEBI:27667"/>
    </ligand>
</feature>
<comment type="caution">
    <text evidence="9">The sequence shown here is derived from an EMBL/GenBank/DDBJ whole genome shotgun (WGS) entry which is preliminary data.</text>
</comment>
<dbReference type="NCBIfam" id="NF008277">
    <property type="entry name" value="PRK11055.1"/>
    <property type="match status" value="1"/>
</dbReference>